<dbReference type="Proteomes" id="UP000072530">
    <property type="component" value="Unassembled WGS sequence"/>
</dbReference>
<proteinExistence type="predicted"/>
<dbReference type="Proteomes" id="UP000072353">
    <property type="component" value="Unassembled WGS sequence"/>
</dbReference>
<evidence type="ECO:0000313" key="8">
    <source>
        <dbReference type="Proteomes" id="UP000072353"/>
    </source>
</evidence>
<evidence type="ECO:0000313" key="1">
    <source>
        <dbReference type="EMBL" id="CYU40681.1"/>
    </source>
</evidence>
<sequence>MEETIFKLEGHNGDYFCLEGWPLSMGYSSDGGISIEANLYVSVGVFQINGAKVYLSTTLLEKLFQDLYLMHGSLSGQACYKPQFDDELQFDISILKGGKLQLKGVYQEYSYNFSLMKFEMESDQTFLANSLLELKKFLGHDF</sequence>
<evidence type="ECO:0000313" key="6">
    <source>
        <dbReference type="Proteomes" id="UP000070960"/>
    </source>
</evidence>
<evidence type="ECO:0000313" key="5">
    <source>
        <dbReference type="EMBL" id="CYX15170.1"/>
    </source>
</evidence>
<dbReference type="RefSeq" id="WP_044670396.1">
    <property type="nucleotide sequence ID" value="NZ_CECW01000048.1"/>
</dbReference>
<evidence type="ECO:0000313" key="4">
    <source>
        <dbReference type="EMBL" id="CYV64604.1"/>
    </source>
</evidence>
<organism evidence="1 9">
    <name type="scientific">Streptococcus suis</name>
    <dbReference type="NCBI Taxonomy" id="1307"/>
    <lineage>
        <taxon>Bacteria</taxon>
        <taxon>Bacillati</taxon>
        <taxon>Bacillota</taxon>
        <taxon>Bacilli</taxon>
        <taxon>Lactobacillales</taxon>
        <taxon>Streptococcaceae</taxon>
        <taxon>Streptococcus</taxon>
    </lineage>
</organism>
<dbReference type="EMBL" id="FIGH01000006">
    <property type="protein sequence ID" value="CYU68092.1"/>
    <property type="molecule type" value="Genomic_DNA"/>
</dbReference>
<reference evidence="6 7" key="1">
    <citation type="submission" date="2016-02" db="EMBL/GenBank/DDBJ databases">
        <authorList>
            <consortium name="Pathogen Informatics"/>
        </authorList>
    </citation>
    <scope>NUCLEOTIDE SEQUENCE [LARGE SCALE GENOMIC DNA]</scope>
    <source>
        <strain evidence="2 10">LSS30</strain>
        <strain evidence="1 9">LSS31</strain>
        <strain evidence="4 6">LSS80</strain>
        <strain evidence="3 7">LSS90</strain>
        <strain evidence="5 8">SS975</strain>
    </source>
</reference>
<evidence type="ECO:0000313" key="7">
    <source>
        <dbReference type="Proteomes" id="UP000071765"/>
    </source>
</evidence>
<evidence type="ECO:0000313" key="2">
    <source>
        <dbReference type="EMBL" id="CYU68092.1"/>
    </source>
</evidence>
<dbReference type="EMBL" id="FIIE01000006">
    <property type="protein sequence ID" value="CYV64604.1"/>
    <property type="molecule type" value="Genomic_DNA"/>
</dbReference>
<evidence type="ECO:0000313" key="10">
    <source>
        <dbReference type="Proteomes" id="UP000074664"/>
    </source>
</evidence>
<protein>
    <submittedName>
        <fullName evidence="1">Uncharacterized protein</fullName>
    </submittedName>
</protein>
<dbReference type="AlphaFoldDB" id="A0A0Z8ETU4"/>
<dbReference type="EMBL" id="FIGG01000001">
    <property type="protein sequence ID" value="CYU40681.1"/>
    <property type="molecule type" value="Genomic_DNA"/>
</dbReference>
<accession>A0A0Z8ETU4</accession>
<dbReference type="Proteomes" id="UP000070960">
    <property type="component" value="Unassembled WGS sequence"/>
</dbReference>
<name>A0A0Z8ETU4_STRSU</name>
<evidence type="ECO:0000313" key="3">
    <source>
        <dbReference type="EMBL" id="CYV62458.1"/>
    </source>
</evidence>
<evidence type="ECO:0000313" key="9">
    <source>
        <dbReference type="Proteomes" id="UP000072530"/>
    </source>
</evidence>
<dbReference type="Proteomes" id="UP000071765">
    <property type="component" value="Unassembled WGS sequence"/>
</dbReference>
<gene>
    <name evidence="2" type="ORF">ERS132392_01520</name>
    <name evidence="1" type="ORF">ERS132393_00508</name>
    <name evidence="4" type="ORF">ERS132442_00948</name>
    <name evidence="3" type="ORF">ERS132452_00467</name>
    <name evidence="5" type="ORF">ERS132521_00035</name>
</gene>
<dbReference type="Proteomes" id="UP000074664">
    <property type="component" value="Unassembled WGS sequence"/>
</dbReference>
<dbReference type="EMBL" id="FILL01000001">
    <property type="protein sequence ID" value="CYX15170.1"/>
    <property type="molecule type" value="Genomic_DNA"/>
</dbReference>
<dbReference type="EMBL" id="FIIN01000002">
    <property type="protein sequence ID" value="CYV62458.1"/>
    <property type="molecule type" value="Genomic_DNA"/>
</dbReference>